<proteinExistence type="predicted"/>
<evidence type="ECO:0000313" key="2">
    <source>
        <dbReference type="Proteomes" id="UP000245980"/>
    </source>
</evidence>
<name>A0A855XIZ7_LIMRT</name>
<gene>
    <name evidence="1" type="ORF">DKZ22_13645</name>
</gene>
<reference evidence="1 2" key="1">
    <citation type="journal article" date="2018" name="Front. Microbiol.">
        <title>Comparative Genomics of the Herbivore Gut Symbiont Lactobacillus reuteri Reveals Genetic Diversity and Lifestyle Adaptation.</title>
        <authorList>
            <person name="Zhao J."/>
        </authorList>
    </citation>
    <scope>NUCLEOTIDE SEQUENCE [LARGE SCALE GENOMIC DNA]</scope>
    <source>
        <strain evidence="1 2">LR10</strain>
    </source>
</reference>
<feature type="non-terminal residue" evidence="1">
    <location>
        <position position="1"/>
    </location>
</feature>
<protein>
    <submittedName>
        <fullName evidence="1">Uncharacterized protein</fullName>
    </submittedName>
</protein>
<dbReference type="AlphaFoldDB" id="A0A855XIZ7"/>
<evidence type="ECO:0000313" key="1">
    <source>
        <dbReference type="EMBL" id="PWT36872.1"/>
    </source>
</evidence>
<comment type="caution">
    <text evidence="1">The sequence shown here is derived from an EMBL/GenBank/DDBJ whole genome shotgun (WGS) entry which is preliminary data.</text>
</comment>
<dbReference type="EMBL" id="QGHT01000337">
    <property type="protein sequence ID" value="PWT36872.1"/>
    <property type="molecule type" value="Genomic_DNA"/>
</dbReference>
<sequence>HHGEQGFIKPLIRSTGETDDMGEIDYHEAALDIEHNQLYIQGYVPNLGEYCFETDANYCPKCGRSLLSENAAN</sequence>
<dbReference type="Proteomes" id="UP000245980">
    <property type="component" value="Unassembled WGS sequence"/>
</dbReference>
<accession>A0A855XIZ7</accession>
<dbReference type="RefSeq" id="WP_225415554.1">
    <property type="nucleotide sequence ID" value="NZ_QGHT01000337.1"/>
</dbReference>
<organism evidence="1 2">
    <name type="scientific">Limosilactobacillus reuteri</name>
    <name type="common">Lactobacillus reuteri</name>
    <dbReference type="NCBI Taxonomy" id="1598"/>
    <lineage>
        <taxon>Bacteria</taxon>
        <taxon>Bacillati</taxon>
        <taxon>Bacillota</taxon>
        <taxon>Bacilli</taxon>
        <taxon>Lactobacillales</taxon>
        <taxon>Lactobacillaceae</taxon>
        <taxon>Limosilactobacillus</taxon>
    </lineage>
</organism>